<protein>
    <submittedName>
        <fullName evidence="1">Uncharacterized protein</fullName>
    </submittedName>
</protein>
<evidence type="ECO:0000313" key="2">
    <source>
        <dbReference type="Proteomes" id="UP000041254"/>
    </source>
</evidence>
<evidence type="ECO:0000313" key="1">
    <source>
        <dbReference type="EMBL" id="CEL93531.1"/>
    </source>
</evidence>
<dbReference type="Proteomes" id="UP000041254">
    <property type="component" value="Unassembled WGS sequence"/>
</dbReference>
<proteinExistence type="predicted"/>
<accession>A0A0G4ECR8</accession>
<dbReference type="AlphaFoldDB" id="A0A0G4ECR8"/>
<name>A0A0G4ECR8_VITBC</name>
<dbReference type="EMBL" id="CDMY01000176">
    <property type="protein sequence ID" value="CEL93531.1"/>
    <property type="molecule type" value="Genomic_DNA"/>
</dbReference>
<reference evidence="1 2" key="1">
    <citation type="submission" date="2014-11" db="EMBL/GenBank/DDBJ databases">
        <authorList>
            <person name="Zhu J."/>
            <person name="Qi W."/>
            <person name="Song R."/>
        </authorList>
    </citation>
    <scope>NUCLEOTIDE SEQUENCE [LARGE SCALE GENOMIC DNA]</scope>
</reference>
<keyword evidence="2" id="KW-1185">Reference proteome</keyword>
<sequence>MSSGSRRRSPLAGAGVTVDKLAEAVDAFIAAPDALARRGPLDLLSVYLTARGDHATIEQRQLVMALQQRQSDLLQVVHSHALLDCFIQCFQDATGHSVIAVGLAGNTTLVAGNTALVVLRRLVELGYRFSSTLPQVRQLVAAVDRLGGGCGLGRAEFGLLSALLREWGGVVHPIILSDHQMLIARAEEDGTRRADAVTFLVELFSSTGTPTLPASSWLRLFALA</sequence>
<dbReference type="VEuPathDB" id="CryptoDB:Vbra_11241"/>
<organism evidence="1 2">
    <name type="scientific">Vitrella brassicaformis (strain CCMP3155)</name>
    <dbReference type="NCBI Taxonomy" id="1169540"/>
    <lineage>
        <taxon>Eukaryota</taxon>
        <taxon>Sar</taxon>
        <taxon>Alveolata</taxon>
        <taxon>Colpodellida</taxon>
        <taxon>Vitrellaceae</taxon>
        <taxon>Vitrella</taxon>
    </lineage>
</organism>
<dbReference type="InParanoid" id="A0A0G4ECR8"/>
<gene>
    <name evidence="1" type="ORF">Vbra_11241</name>
</gene>